<protein>
    <recommendedName>
        <fullName evidence="3">DUF2802 domain-containing protein</fullName>
    </recommendedName>
</protein>
<evidence type="ECO:0000313" key="2">
    <source>
        <dbReference type="EMBL" id="OIQ96810.1"/>
    </source>
</evidence>
<sequence length="177" mass="18359">MVPLLLALAALIVLLQIGLMAMVRKLVAQIDHERKRISALEDRLDQPLPVSGLRGDAAAGTFRLVTEGALPAGSAAPRHSAPPAAAGADATLPREPVASHDPVPRPRAKSPVAAAQATTASVPAAGPEPAQAALRAQMLDLMQQLVQQGLTVREIAARCGLSEAEAELMLSLQGTQR</sequence>
<feature type="region of interest" description="Disordered" evidence="1">
    <location>
        <begin position="72"/>
        <end position="128"/>
    </location>
</feature>
<proteinExistence type="predicted"/>
<evidence type="ECO:0008006" key="3">
    <source>
        <dbReference type="Google" id="ProtNLM"/>
    </source>
</evidence>
<dbReference type="EMBL" id="MLJW01000142">
    <property type="protein sequence ID" value="OIQ96810.1"/>
    <property type="molecule type" value="Genomic_DNA"/>
</dbReference>
<dbReference type="Pfam" id="PF10975">
    <property type="entry name" value="DUF2802"/>
    <property type="match status" value="1"/>
</dbReference>
<feature type="compositionally biased region" description="Low complexity" evidence="1">
    <location>
        <begin position="72"/>
        <end position="90"/>
    </location>
</feature>
<organism evidence="2">
    <name type="scientific">mine drainage metagenome</name>
    <dbReference type="NCBI Taxonomy" id="410659"/>
    <lineage>
        <taxon>unclassified sequences</taxon>
        <taxon>metagenomes</taxon>
        <taxon>ecological metagenomes</taxon>
    </lineage>
</organism>
<evidence type="ECO:0000256" key="1">
    <source>
        <dbReference type="SAM" id="MobiDB-lite"/>
    </source>
</evidence>
<reference evidence="2" key="1">
    <citation type="submission" date="2016-10" db="EMBL/GenBank/DDBJ databases">
        <title>Sequence of Gallionella enrichment culture.</title>
        <authorList>
            <person name="Poehlein A."/>
            <person name="Muehling M."/>
            <person name="Daniel R."/>
        </authorList>
    </citation>
    <scope>NUCLEOTIDE SEQUENCE</scope>
</reference>
<name>A0A1J5RMM8_9ZZZZ</name>
<accession>A0A1J5RMM8</accession>
<gene>
    <name evidence="2" type="ORF">GALL_211360</name>
</gene>
<dbReference type="AlphaFoldDB" id="A0A1J5RMM8"/>
<comment type="caution">
    <text evidence="2">The sequence shown here is derived from an EMBL/GenBank/DDBJ whole genome shotgun (WGS) entry which is preliminary data.</text>
</comment>
<dbReference type="InterPro" id="IPR021244">
    <property type="entry name" value="DUF2802"/>
</dbReference>
<feature type="compositionally biased region" description="Low complexity" evidence="1">
    <location>
        <begin position="109"/>
        <end position="125"/>
    </location>
</feature>